<proteinExistence type="predicted"/>
<evidence type="ECO:0000313" key="2">
    <source>
        <dbReference type="EMBL" id="GCE24551.1"/>
    </source>
</evidence>
<evidence type="ECO:0000313" key="3">
    <source>
        <dbReference type="Proteomes" id="UP000287171"/>
    </source>
</evidence>
<name>A0A402AZM9_9CHLR</name>
<comment type="caution">
    <text evidence="2">The sequence shown here is derived from an EMBL/GenBank/DDBJ whole genome shotgun (WGS) entry which is preliminary data.</text>
</comment>
<keyword evidence="1" id="KW-0812">Transmembrane</keyword>
<keyword evidence="1" id="KW-1133">Transmembrane helix</keyword>
<feature type="transmembrane region" description="Helical" evidence="1">
    <location>
        <begin position="20"/>
        <end position="43"/>
    </location>
</feature>
<dbReference type="RefSeq" id="WP_126625249.1">
    <property type="nucleotide sequence ID" value="NZ_BIFT01000001.1"/>
</dbReference>
<reference evidence="3" key="1">
    <citation type="submission" date="2018-12" db="EMBL/GenBank/DDBJ databases">
        <title>Tengunoibacter tsumagoiensis gen. nov., sp. nov., Dictyobacter kobayashii sp. nov., D. alpinus sp. nov., and D. joshuensis sp. nov. and description of Dictyobacteraceae fam. nov. within the order Ktedonobacterales isolated from Tengu-no-mugimeshi.</title>
        <authorList>
            <person name="Wang C.M."/>
            <person name="Zheng Y."/>
            <person name="Sakai Y."/>
            <person name="Toyoda A."/>
            <person name="Minakuchi Y."/>
            <person name="Abe K."/>
            <person name="Yokota A."/>
            <person name="Yabe S."/>
        </authorList>
    </citation>
    <scope>NUCLEOTIDE SEQUENCE [LARGE SCALE GENOMIC DNA]</scope>
    <source>
        <strain evidence="3">Uno16</strain>
    </source>
</reference>
<dbReference type="EMBL" id="BIFT01000001">
    <property type="protein sequence ID" value="GCE24551.1"/>
    <property type="molecule type" value="Genomic_DNA"/>
</dbReference>
<dbReference type="Proteomes" id="UP000287171">
    <property type="component" value="Unassembled WGS sequence"/>
</dbReference>
<dbReference type="OrthoDB" id="141860at2"/>
<sequence length="502" mass="55497">MALFKNGSSTNRRFTLTAKVSVLLVLAVFVPLIITLIGSELFLRPTLVSQASAQMATDAETHAQAIDALLIARLQDLQYISRYRAIQVYLSGNNKYQNQAKDELAVGNHLDANYGNWTLFDGSGNPVLSYPTALQRGVDRIPRSLLTQLQTHNKSLISDVHLDKQTHMAYVDMYTLISAENNRTIGYGRATFHLTDIWTAVNNATSAAPRSYAMIVDGNGMRIAYTNPDKTLTTLPAPLFTSVGPISDSLRKQIAEEDLYGNTMTKVKTLSDPKLMNTTRDGTSFDFTPATKSEVYQAYQVKAHVVPWSYIVLRPVDTITNAATQQDVYLVIIIVIVAVLAVLVGLLVGRTITKPILFSMSSLSSSSDMLNKLASREQVTATEQKWIVESSQTALQSVQYYTEATNVAARKLDEIGTELLHNWERVDPIQAQQRLREILAAAQYIEKVAMHQEKSNQSLSTAIRIATQVTDQLIEGATSANEAAVQLQEVIKQLRQVVGETK</sequence>
<protein>
    <recommendedName>
        <fullName evidence="4">Cache domain-containing protein</fullName>
    </recommendedName>
</protein>
<gene>
    <name evidence="2" type="ORF">KDA_00350</name>
</gene>
<keyword evidence="1" id="KW-0472">Membrane</keyword>
<evidence type="ECO:0008006" key="4">
    <source>
        <dbReference type="Google" id="ProtNLM"/>
    </source>
</evidence>
<accession>A0A402AZM9</accession>
<dbReference type="AlphaFoldDB" id="A0A402AZM9"/>
<evidence type="ECO:0000256" key="1">
    <source>
        <dbReference type="SAM" id="Phobius"/>
    </source>
</evidence>
<keyword evidence="3" id="KW-1185">Reference proteome</keyword>
<feature type="transmembrane region" description="Helical" evidence="1">
    <location>
        <begin position="328"/>
        <end position="348"/>
    </location>
</feature>
<organism evidence="2 3">
    <name type="scientific">Dictyobacter alpinus</name>
    <dbReference type="NCBI Taxonomy" id="2014873"/>
    <lineage>
        <taxon>Bacteria</taxon>
        <taxon>Bacillati</taxon>
        <taxon>Chloroflexota</taxon>
        <taxon>Ktedonobacteria</taxon>
        <taxon>Ktedonobacterales</taxon>
        <taxon>Dictyobacteraceae</taxon>
        <taxon>Dictyobacter</taxon>
    </lineage>
</organism>